<comment type="caution">
    <text evidence="3">The sequence shown here is derived from an EMBL/GenBank/DDBJ whole genome shotgun (WGS) entry which is preliminary data.</text>
</comment>
<proteinExistence type="predicted"/>
<keyword evidence="1" id="KW-0812">Transmembrane</keyword>
<accession>A0A5J5EAC9</accession>
<evidence type="ECO:0000313" key="3">
    <source>
        <dbReference type="EMBL" id="KAA8826383.1"/>
    </source>
</evidence>
<dbReference type="EMBL" id="RZUG01000002">
    <property type="protein sequence ID" value="KAA8826383.1"/>
    <property type="molecule type" value="Genomic_DNA"/>
</dbReference>
<dbReference type="RefSeq" id="WP_150335146.1">
    <property type="nucleotide sequence ID" value="NZ_RZUG01000002.1"/>
</dbReference>
<feature type="domain" description="DUF6199" evidence="2">
    <location>
        <begin position="13"/>
        <end position="66"/>
    </location>
</feature>
<name>A0A5J5EAC9_9BIFI</name>
<sequence>MMPLILQIVLSEVVLIGIGGFLLWKPELVFKLGHYLDVKDGEPTDFYTGNVRLLGTLTLVAAIVFPVIMLALHD</sequence>
<dbReference type="Pfam" id="PF19701">
    <property type="entry name" value="DUF6199"/>
    <property type="match status" value="1"/>
</dbReference>
<evidence type="ECO:0000259" key="2">
    <source>
        <dbReference type="Pfam" id="PF19701"/>
    </source>
</evidence>
<protein>
    <recommendedName>
        <fullName evidence="2">DUF6199 domain-containing protein</fullName>
    </recommendedName>
</protein>
<evidence type="ECO:0000256" key="1">
    <source>
        <dbReference type="SAM" id="Phobius"/>
    </source>
</evidence>
<keyword evidence="1" id="KW-1133">Transmembrane helix</keyword>
<keyword evidence="1" id="KW-0472">Membrane</keyword>
<feature type="transmembrane region" description="Helical" evidence="1">
    <location>
        <begin position="5"/>
        <end position="24"/>
    </location>
</feature>
<gene>
    <name evidence="3" type="ORF">EMO92_01790</name>
</gene>
<evidence type="ECO:0000313" key="4">
    <source>
        <dbReference type="Proteomes" id="UP000326251"/>
    </source>
</evidence>
<reference evidence="3 4" key="1">
    <citation type="journal article" date="2019" name="Syst. Appl. Microbiol.">
        <title>Characterization of Bifidobacterium species in feaces of the Egyptian fruit bat: Description of B. vespertilionis sp. nov. and B. rousetti sp. nov.</title>
        <authorList>
            <person name="Modesto M."/>
            <person name="Satti M."/>
            <person name="Watanabe K."/>
            <person name="Puglisi E."/>
            <person name="Morelli L."/>
            <person name="Huang C.-H."/>
            <person name="Liou J.-S."/>
            <person name="Miyashita M."/>
            <person name="Tamura T."/>
            <person name="Saito S."/>
            <person name="Mori K."/>
            <person name="Huang L."/>
            <person name="Sciavilla P."/>
            <person name="Sandri C."/>
            <person name="Spiezio C."/>
            <person name="Vitali F."/>
            <person name="Cavalieri D."/>
            <person name="Perpetuini G."/>
            <person name="Tofalo R."/>
            <person name="Bonetti A."/>
            <person name="Arita M."/>
            <person name="Mattarelli P."/>
        </authorList>
    </citation>
    <scope>NUCLEOTIDE SEQUENCE [LARGE SCALE GENOMIC DNA]</scope>
    <source>
        <strain evidence="3 4">RST19</strain>
    </source>
</reference>
<feature type="transmembrane region" description="Helical" evidence="1">
    <location>
        <begin position="53"/>
        <end position="72"/>
    </location>
</feature>
<dbReference type="AlphaFoldDB" id="A0A5J5EAC9"/>
<organism evidence="3 4">
    <name type="scientific">Bifidobacterium reuteri</name>
    <dbReference type="NCBI Taxonomy" id="983706"/>
    <lineage>
        <taxon>Bacteria</taxon>
        <taxon>Bacillati</taxon>
        <taxon>Actinomycetota</taxon>
        <taxon>Actinomycetes</taxon>
        <taxon>Bifidobacteriales</taxon>
        <taxon>Bifidobacteriaceae</taxon>
        <taxon>Bifidobacterium</taxon>
    </lineage>
</organism>
<dbReference type="InterPro" id="IPR045679">
    <property type="entry name" value="DUF6199"/>
</dbReference>
<dbReference type="Proteomes" id="UP000326251">
    <property type="component" value="Unassembled WGS sequence"/>
</dbReference>